<evidence type="ECO:0000313" key="12">
    <source>
        <dbReference type="EMBL" id="KAK2585912.1"/>
    </source>
</evidence>
<feature type="compositionally biased region" description="Low complexity" evidence="9">
    <location>
        <begin position="1"/>
        <end position="20"/>
    </location>
</feature>
<feature type="transmembrane region" description="Helical" evidence="10">
    <location>
        <begin position="375"/>
        <end position="398"/>
    </location>
</feature>
<dbReference type="Gene3D" id="3.40.50.300">
    <property type="entry name" value="P-loop containing nucleotide triphosphate hydrolases"/>
    <property type="match status" value="1"/>
</dbReference>
<organism evidence="12 13">
    <name type="scientific">Odynerus spinipes</name>
    <dbReference type="NCBI Taxonomy" id="1348599"/>
    <lineage>
        <taxon>Eukaryota</taxon>
        <taxon>Metazoa</taxon>
        <taxon>Ecdysozoa</taxon>
        <taxon>Arthropoda</taxon>
        <taxon>Hexapoda</taxon>
        <taxon>Insecta</taxon>
        <taxon>Pterygota</taxon>
        <taxon>Neoptera</taxon>
        <taxon>Endopterygota</taxon>
        <taxon>Hymenoptera</taxon>
        <taxon>Apocrita</taxon>
        <taxon>Aculeata</taxon>
        <taxon>Vespoidea</taxon>
        <taxon>Vespidae</taxon>
        <taxon>Eumeninae</taxon>
        <taxon>Odynerus</taxon>
    </lineage>
</organism>
<dbReference type="PANTHER" id="PTHR48041:SF133">
    <property type="entry name" value="GH24286P"/>
    <property type="match status" value="1"/>
</dbReference>
<feature type="transmembrane region" description="Helical" evidence="10">
    <location>
        <begin position="410"/>
        <end position="433"/>
    </location>
</feature>
<dbReference type="Pfam" id="PF01061">
    <property type="entry name" value="ABC2_membrane"/>
    <property type="match status" value="1"/>
</dbReference>
<evidence type="ECO:0000313" key="13">
    <source>
        <dbReference type="Proteomes" id="UP001258017"/>
    </source>
</evidence>
<dbReference type="GO" id="GO:0005886">
    <property type="term" value="C:plasma membrane"/>
    <property type="evidence" value="ECO:0007669"/>
    <property type="project" value="TreeGrafter"/>
</dbReference>
<evidence type="ECO:0000256" key="1">
    <source>
        <dbReference type="ARBA" id="ARBA00004141"/>
    </source>
</evidence>
<dbReference type="EMBL" id="JAIFRP010000021">
    <property type="protein sequence ID" value="KAK2585912.1"/>
    <property type="molecule type" value="Genomic_DNA"/>
</dbReference>
<dbReference type="GO" id="GO:0016887">
    <property type="term" value="F:ATP hydrolysis activity"/>
    <property type="evidence" value="ECO:0007669"/>
    <property type="project" value="InterPro"/>
</dbReference>
<dbReference type="FunFam" id="3.40.50.300:FF:001077">
    <property type="entry name" value="Uncharacterized protein, isoform A"/>
    <property type="match status" value="1"/>
</dbReference>
<keyword evidence="6" id="KW-0067">ATP-binding</keyword>
<dbReference type="InterPro" id="IPR003439">
    <property type="entry name" value="ABC_transporter-like_ATP-bd"/>
</dbReference>
<feature type="domain" description="ABC transporter" evidence="11">
    <location>
        <begin position="36"/>
        <end position="273"/>
    </location>
</feature>
<evidence type="ECO:0000256" key="5">
    <source>
        <dbReference type="ARBA" id="ARBA00022741"/>
    </source>
</evidence>
<accession>A0AAD9RU03</accession>
<comment type="similarity">
    <text evidence="2">Belongs to the ABC transporter superfamily. ABCG family. Eye pigment precursor importer (TC 3.A.1.204) subfamily.</text>
</comment>
<dbReference type="Proteomes" id="UP001258017">
    <property type="component" value="Unassembled WGS sequence"/>
</dbReference>
<evidence type="ECO:0000256" key="6">
    <source>
        <dbReference type="ARBA" id="ARBA00022840"/>
    </source>
</evidence>
<dbReference type="InterPro" id="IPR043926">
    <property type="entry name" value="ABCG_dom"/>
</dbReference>
<evidence type="ECO:0000256" key="2">
    <source>
        <dbReference type="ARBA" id="ARBA00005814"/>
    </source>
</evidence>
<comment type="subcellular location">
    <subcellularLocation>
        <location evidence="1">Membrane</location>
        <topology evidence="1">Multi-pass membrane protein</topology>
    </subcellularLocation>
</comment>
<dbReference type="InterPro" id="IPR017871">
    <property type="entry name" value="ABC_transporter-like_CS"/>
</dbReference>
<sequence>MAADSKTADSTSNSTTNSTSPWKELSSACVDEPFFLLFEDISYSSRSVFKRERKTILQKLSGDFRPGELTAIMGPSGAGKTTLMDILAGFINSSVVGSVMVNGIERNLAEFRRSSAYIMQNDNMQSLFTVEEAMLVAADLKLTLKPRERLRRIEEILTVMGLKGTRCTRIGDISGGQKKRLAIALELINNPPIMFLDEPTSGLDSVTSKQCIGFLKQLALEGRTIICTIHQPSASLFNMIDHLYVVAKGYCVYTGGTRNLVPYLSSLGLRCPTHYNPADFMLEICNGDYGDHLSKLVETVQNGKSNMWRSSIILSLNKQDEIIVTNMTTSLPLVNMRTPSFEVEYKHTTYYATGFWKQFYVLLRRNAIKLFRDKVLTLTRITMHLLIALMVGAIYFGIGQDATYVLDNFNLLFFSLMFLMFSAFSASLITFPLELPILMREHFNRWYKLRSFYLANKFADIPVQLTATCIYTVIVYFMSDQILETRRLLLFILMCFVVTLVAQAIGRIVGASLTIQNGVIFGPLVILPFTIFSGFFVHLNDAHPYLHWLFHMSFLKYGFEGTMTVIYGYDRPKMHCSDVYCHFAAPKQLLIAVGMKHVDYWFCISVLILLYIVLDIVTFIILRVRLRKRI</sequence>
<dbReference type="GO" id="GO:0005524">
    <property type="term" value="F:ATP binding"/>
    <property type="evidence" value="ECO:0007669"/>
    <property type="project" value="UniProtKB-KW"/>
</dbReference>
<feature type="transmembrane region" description="Helical" evidence="10">
    <location>
        <begin position="454"/>
        <end position="476"/>
    </location>
</feature>
<dbReference type="InterPro" id="IPR003593">
    <property type="entry name" value="AAA+_ATPase"/>
</dbReference>
<evidence type="ECO:0000256" key="7">
    <source>
        <dbReference type="ARBA" id="ARBA00022989"/>
    </source>
</evidence>
<dbReference type="InterPro" id="IPR013525">
    <property type="entry name" value="ABC2_TM"/>
</dbReference>
<evidence type="ECO:0000256" key="9">
    <source>
        <dbReference type="SAM" id="MobiDB-lite"/>
    </source>
</evidence>
<evidence type="ECO:0000256" key="8">
    <source>
        <dbReference type="ARBA" id="ARBA00023136"/>
    </source>
</evidence>
<dbReference type="PROSITE" id="PS50893">
    <property type="entry name" value="ABC_TRANSPORTER_2"/>
    <property type="match status" value="1"/>
</dbReference>
<evidence type="ECO:0000259" key="11">
    <source>
        <dbReference type="PROSITE" id="PS50893"/>
    </source>
</evidence>
<proteinExistence type="inferred from homology"/>
<keyword evidence="3" id="KW-0813">Transport</keyword>
<dbReference type="CDD" id="cd03213">
    <property type="entry name" value="ABCG_EPDR"/>
    <property type="match status" value="1"/>
</dbReference>
<keyword evidence="13" id="KW-1185">Reference proteome</keyword>
<dbReference type="InterPro" id="IPR027417">
    <property type="entry name" value="P-loop_NTPase"/>
</dbReference>
<dbReference type="InterPro" id="IPR050352">
    <property type="entry name" value="ABCG_transporters"/>
</dbReference>
<feature type="transmembrane region" description="Helical" evidence="10">
    <location>
        <begin position="518"/>
        <end position="539"/>
    </location>
</feature>
<dbReference type="SMART" id="SM00382">
    <property type="entry name" value="AAA"/>
    <property type="match status" value="1"/>
</dbReference>
<dbReference type="AlphaFoldDB" id="A0AAD9RU03"/>
<comment type="caution">
    <text evidence="12">The sequence shown here is derived from an EMBL/GenBank/DDBJ whole genome shotgun (WGS) entry which is preliminary data.</text>
</comment>
<dbReference type="Pfam" id="PF19055">
    <property type="entry name" value="ABC2_membrane_7"/>
    <property type="match status" value="1"/>
</dbReference>
<gene>
    <name evidence="12" type="ORF">KPH14_010496</name>
</gene>
<feature type="transmembrane region" description="Helical" evidence="10">
    <location>
        <begin position="488"/>
        <end position="506"/>
    </location>
</feature>
<feature type="transmembrane region" description="Helical" evidence="10">
    <location>
        <begin position="598"/>
        <end position="622"/>
    </location>
</feature>
<reference evidence="12" key="2">
    <citation type="journal article" date="2023" name="Commun. Biol.">
        <title>Intrasexual cuticular hydrocarbon dimorphism in a wasp sheds light on hydrocarbon biosynthesis genes in Hymenoptera.</title>
        <authorList>
            <person name="Moris V.C."/>
            <person name="Podsiadlowski L."/>
            <person name="Martin S."/>
            <person name="Oeyen J.P."/>
            <person name="Donath A."/>
            <person name="Petersen M."/>
            <person name="Wilbrandt J."/>
            <person name="Misof B."/>
            <person name="Liedtke D."/>
            <person name="Thamm M."/>
            <person name="Scheiner R."/>
            <person name="Schmitt T."/>
            <person name="Niehuis O."/>
        </authorList>
    </citation>
    <scope>NUCLEOTIDE SEQUENCE</scope>
    <source>
        <strain evidence="12">GBR_01_08_01A</strain>
    </source>
</reference>
<name>A0AAD9RU03_9HYME</name>
<dbReference type="SUPFAM" id="SSF52540">
    <property type="entry name" value="P-loop containing nucleoside triphosphate hydrolases"/>
    <property type="match status" value="1"/>
</dbReference>
<dbReference type="GO" id="GO:0140359">
    <property type="term" value="F:ABC-type transporter activity"/>
    <property type="evidence" value="ECO:0007669"/>
    <property type="project" value="InterPro"/>
</dbReference>
<keyword evidence="8 10" id="KW-0472">Membrane</keyword>
<evidence type="ECO:0000256" key="4">
    <source>
        <dbReference type="ARBA" id="ARBA00022692"/>
    </source>
</evidence>
<evidence type="ECO:0000256" key="3">
    <source>
        <dbReference type="ARBA" id="ARBA00022448"/>
    </source>
</evidence>
<keyword evidence="4 10" id="KW-0812">Transmembrane</keyword>
<keyword evidence="7 10" id="KW-1133">Transmembrane helix</keyword>
<dbReference type="Pfam" id="PF00005">
    <property type="entry name" value="ABC_tran"/>
    <property type="match status" value="1"/>
</dbReference>
<evidence type="ECO:0000256" key="10">
    <source>
        <dbReference type="SAM" id="Phobius"/>
    </source>
</evidence>
<feature type="region of interest" description="Disordered" evidence="9">
    <location>
        <begin position="1"/>
        <end position="23"/>
    </location>
</feature>
<dbReference type="PROSITE" id="PS00211">
    <property type="entry name" value="ABC_TRANSPORTER_1"/>
    <property type="match status" value="1"/>
</dbReference>
<reference evidence="12" key="1">
    <citation type="submission" date="2021-08" db="EMBL/GenBank/DDBJ databases">
        <authorList>
            <person name="Misof B."/>
            <person name="Oliver O."/>
            <person name="Podsiadlowski L."/>
            <person name="Donath A."/>
            <person name="Peters R."/>
            <person name="Mayer C."/>
            <person name="Rust J."/>
            <person name="Gunkel S."/>
            <person name="Lesny P."/>
            <person name="Martin S."/>
            <person name="Oeyen J.P."/>
            <person name="Petersen M."/>
            <person name="Panagiotis P."/>
            <person name="Wilbrandt J."/>
            <person name="Tanja T."/>
        </authorList>
    </citation>
    <scope>NUCLEOTIDE SEQUENCE</scope>
    <source>
        <strain evidence="12">GBR_01_08_01A</strain>
        <tissue evidence="12">Thorax + abdomen</tissue>
    </source>
</reference>
<protein>
    <recommendedName>
        <fullName evidence="11">ABC transporter domain-containing protein</fullName>
    </recommendedName>
</protein>
<keyword evidence="5" id="KW-0547">Nucleotide-binding</keyword>
<dbReference type="PANTHER" id="PTHR48041">
    <property type="entry name" value="ABC TRANSPORTER G FAMILY MEMBER 28"/>
    <property type="match status" value="1"/>
</dbReference>